<dbReference type="PANTHER" id="PTHR48111">
    <property type="entry name" value="REGULATOR OF RPOS"/>
    <property type="match status" value="1"/>
</dbReference>
<dbReference type="AlphaFoldDB" id="A0AA41QKH4"/>
<dbReference type="GO" id="GO:0005829">
    <property type="term" value="C:cytosol"/>
    <property type="evidence" value="ECO:0007669"/>
    <property type="project" value="TreeGrafter"/>
</dbReference>
<evidence type="ECO:0000256" key="3">
    <source>
        <dbReference type="ARBA" id="ARBA00023015"/>
    </source>
</evidence>
<evidence type="ECO:0000259" key="8">
    <source>
        <dbReference type="PROSITE" id="PS50110"/>
    </source>
</evidence>
<dbReference type="SMART" id="SM00862">
    <property type="entry name" value="Trans_reg_C"/>
    <property type="match status" value="1"/>
</dbReference>
<feature type="modified residue" description="4-aspartylphosphate" evidence="6">
    <location>
        <position position="51"/>
    </location>
</feature>
<keyword evidence="5" id="KW-0804">Transcription</keyword>
<evidence type="ECO:0000313" key="10">
    <source>
        <dbReference type="EMBL" id="MCI0126158.1"/>
    </source>
</evidence>
<dbReference type="RefSeq" id="WP_203065156.1">
    <property type="nucleotide sequence ID" value="NZ_CP068983.1"/>
</dbReference>
<dbReference type="Gene3D" id="6.10.250.690">
    <property type="match status" value="1"/>
</dbReference>
<dbReference type="InterPro" id="IPR039420">
    <property type="entry name" value="WalR-like"/>
</dbReference>
<dbReference type="CDD" id="cd19935">
    <property type="entry name" value="REC_OmpR_CusR-like"/>
    <property type="match status" value="1"/>
</dbReference>
<dbReference type="GO" id="GO:0000156">
    <property type="term" value="F:phosphorelay response regulator activity"/>
    <property type="evidence" value="ECO:0007669"/>
    <property type="project" value="TreeGrafter"/>
</dbReference>
<dbReference type="InterPro" id="IPR001867">
    <property type="entry name" value="OmpR/PhoB-type_DNA-bd"/>
</dbReference>
<feature type="DNA-binding region" description="OmpR/PhoB-type" evidence="7">
    <location>
        <begin position="125"/>
        <end position="223"/>
    </location>
</feature>
<dbReference type="SMART" id="SM00448">
    <property type="entry name" value="REC"/>
    <property type="match status" value="1"/>
</dbReference>
<keyword evidence="4 7" id="KW-0238">DNA-binding</keyword>
<evidence type="ECO:0000256" key="6">
    <source>
        <dbReference type="PROSITE-ProRule" id="PRU00169"/>
    </source>
</evidence>
<accession>A0AA41QKH4</accession>
<keyword evidence="1 6" id="KW-0597">Phosphoprotein</keyword>
<dbReference type="Pfam" id="PF00486">
    <property type="entry name" value="Trans_reg_C"/>
    <property type="match status" value="1"/>
</dbReference>
<dbReference type="GO" id="GO:0006355">
    <property type="term" value="P:regulation of DNA-templated transcription"/>
    <property type="evidence" value="ECO:0007669"/>
    <property type="project" value="InterPro"/>
</dbReference>
<dbReference type="InterPro" id="IPR036388">
    <property type="entry name" value="WH-like_DNA-bd_sf"/>
</dbReference>
<organism evidence="10 11">
    <name type="scientific">Paradevosia shaoguanensis</name>
    <dbReference type="NCBI Taxonomy" id="1335043"/>
    <lineage>
        <taxon>Bacteria</taxon>
        <taxon>Pseudomonadati</taxon>
        <taxon>Pseudomonadota</taxon>
        <taxon>Alphaproteobacteria</taxon>
        <taxon>Hyphomicrobiales</taxon>
        <taxon>Devosiaceae</taxon>
        <taxon>Paradevosia</taxon>
    </lineage>
</organism>
<dbReference type="Gene3D" id="1.10.10.10">
    <property type="entry name" value="Winged helix-like DNA-binding domain superfamily/Winged helix DNA-binding domain"/>
    <property type="match status" value="1"/>
</dbReference>
<dbReference type="CDD" id="cd00383">
    <property type="entry name" value="trans_reg_C"/>
    <property type="match status" value="1"/>
</dbReference>
<evidence type="ECO:0000256" key="2">
    <source>
        <dbReference type="ARBA" id="ARBA00023012"/>
    </source>
</evidence>
<proteinExistence type="predicted"/>
<dbReference type="Gene3D" id="3.40.50.2300">
    <property type="match status" value="1"/>
</dbReference>
<keyword evidence="3" id="KW-0805">Transcription regulation</keyword>
<dbReference type="InterPro" id="IPR001789">
    <property type="entry name" value="Sig_transdc_resp-reg_receiver"/>
</dbReference>
<dbReference type="PROSITE" id="PS50110">
    <property type="entry name" value="RESPONSE_REGULATORY"/>
    <property type="match status" value="1"/>
</dbReference>
<sequence>MRILIVEDDKRTSDYLRKGFLEAGHVVDVFVDGRDALAHATREPYDVLIVDRMLPGLDGLSLVKALRASGVVTPILFLTAMVGIDDRVEGLESGGDDYVVKPFAFSEVLARANALARRPPPQSQKTRLEVADLALDLVRRTCTRAGTVIDLLPREFSLLEYLMRNEGRVVTKTMLLERVWEFHFDPQTSVVETHISRLRAKVDKPFETPLIHTARSAGYSLHA</sequence>
<evidence type="ECO:0000256" key="4">
    <source>
        <dbReference type="ARBA" id="ARBA00023125"/>
    </source>
</evidence>
<dbReference type="GO" id="GO:0032993">
    <property type="term" value="C:protein-DNA complex"/>
    <property type="evidence" value="ECO:0007669"/>
    <property type="project" value="TreeGrafter"/>
</dbReference>
<dbReference type="Pfam" id="PF00072">
    <property type="entry name" value="Response_reg"/>
    <property type="match status" value="1"/>
</dbReference>
<dbReference type="PROSITE" id="PS51755">
    <property type="entry name" value="OMPR_PHOB"/>
    <property type="match status" value="1"/>
</dbReference>
<dbReference type="Proteomes" id="UP001156140">
    <property type="component" value="Unassembled WGS sequence"/>
</dbReference>
<evidence type="ECO:0000259" key="9">
    <source>
        <dbReference type="PROSITE" id="PS51755"/>
    </source>
</evidence>
<keyword evidence="2" id="KW-0902">Two-component regulatory system</keyword>
<gene>
    <name evidence="10" type="ORF">ML536_04900</name>
</gene>
<feature type="domain" description="Response regulatory" evidence="8">
    <location>
        <begin position="2"/>
        <end position="116"/>
    </location>
</feature>
<dbReference type="SUPFAM" id="SSF52172">
    <property type="entry name" value="CheY-like"/>
    <property type="match status" value="1"/>
</dbReference>
<dbReference type="EMBL" id="JALAZD010000001">
    <property type="protein sequence ID" value="MCI0126158.1"/>
    <property type="molecule type" value="Genomic_DNA"/>
</dbReference>
<evidence type="ECO:0000256" key="7">
    <source>
        <dbReference type="PROSITE-ProRule" id="PRU01091"/>
    </source>
</evidence>
<name>A0AA41QKH4_9HYPH</name>
<evidence type="ECO:0000313" key="11">
    <source>
        <dbReference type="Proteomes" id="UP001156140"/>
    </source>
</evidence>
<keyword evidence="11" id="KW-1185">Reference proteome</keyword>
<dbReference type="PANTHER" id="PTHR48111:SF76">
    <property type="entry name" value="TWO-COMPONENT RESPONSE REGULATOR"/>
    <property type="match status" value="1"/>
</dbReference>
<dbReference type="InterPro" id="IPR011006">
    <property type="entry name" value="CheY-like_superfamily"/>
</dbReference>
<reference evidence="10" key="1">
    <citation type="submission" date="2022-03" db="EMBL/GenBank/DDBJ databases">
        <title>The complete genome sequence of a Methyloterrigena soli.</title>
        <authorList>
            <person name="Zi Z."/>
        </authorList>
    </citation>
    <scope>NUCLEOTIDE SEQUENCE</scope>
    <source>
        <strain evidence="10">M48</strain>
    </source>
</reference>
<comment type="caution">
    <text evidence="10">The sequence shown here is derived from an EMBL/GenBank/DDBJ whole genome shotgun (WGS) entry which is preliminary data.</text>
</comment>
<protein>
    <submittedName>
        <fullName evidence="10">Winged helix-turn-helix domain-containing protein</fullName>
    </submittedName>
</protein>
<dbReference type="GO" id="GO:0000976">
    <property type="term" value="F:transcription cis-regulatory region binding"/>
    <property type="evidence" value="ECO:0007669"/>
    <property type="project" value="TreeGrafter"/>
</dbReference>
<feature type="domain" description="OmpR/PhoB-type" evidence="9">
    <location>
        <begin position="125"/>
        <end position="223"/>
    </location>
</feature>
<evidence type="ECO:0000256" key="5">
    <source>
        <dbReference type="ARBA" id="ARBA00023163"/>
    </source>
</evidence>
<evidence type="ECO:0000256" key="1">
    <source>
        <dbReference type="ARBA" id="ARBA00022553"/>
    </source>
</evidence>
<dbReference type="FunFam" id="1.10.10.10:FF:000005">
    <property type="entry name" value="Two-component system response regulator"/>
    <property type="match status" value="1"/>
</dbReference>